<dbReference type="GO" id="GO:0005524">
    <property type="term" value="F:ATP binding"/>
    <property type="evidence" value="ECO:0007669"/>
    <property type="project" value="UniProtKB-KW"/>
</dbReference>
<dbReference type="AlphaFoldDB" id="A0AAE3MM38"/>
<comment type="caution">
    <text evidence="5">The sequence shown here is derived from an EMBL/GenBank/DDBJ whole genome shotgun (WGS) entry which is preliminary data.</text>
</comment>
<evidence type="ECO:0000313" key="6">
    <source>
        <dbReference type="Proteomes" id="UP001207116"/>
    </source>
</evidence>
<keyword evidence="3" id="KW-0067">ATP-binding</keyword>
<dbReference type="RefSeq" id="WP_266012582.1">
    <property type="nucleotide sequence ID" value="NZ_JAPFQP010000002.1"/>
</dbReference>
<dbReference type="Proteomes" id="UP001207116">
    <property type="component" value="Unassembled WGS sequence"/>
</dbReference>
<dbReference type="SMART" id="SM00797">
    <property type="entry name" value="AHS2"/>
    <property type="match status" value="1"/>
</dbReference>
<organism evidence="5 6">
    <name type="scientific">Lentiprolixibacter aurantiacus</name>
    <dbReference type="NCBI Taxonomy" id="2993939"/>
    <lineage>
        <taxon>Bacteria</taxon>
        <taxon>Pseudomonadati</taxon>
        <taxon>Bacteroidota</taxon>
        <taxon>Flavobacteriia</taxon>
        <taxon>Flavobacteriales</taxon>
        <taxon>Flavobacteriaceae</taxon>
        <taxon>Lentiprolixibacter</taxon>
    </lineage>
</organism>
<name>A0AAE3MM38_9FLAO</name>
<evidence type="ECO:0000256" key="3">
    <source>
        <dbReference type="ARBA" id="ARBA00022840"/>
    </source>
</evidence>
<accession>A0AAE3MM38</accession>
<proteinExistence type="predicted"/>
<sequence length="280" mass="31347">MISVRKSGFFTTLQDAGRFGYRHLGVPVSGVMDRYAARRANSLLENQKGDALLEITMTGPELEFHEPTYIALAGADMSAKLNGESIGINEVHEIEPGDILSFGQLKKGLRVYLAIKGGFQTASILNSRSFYKPITEMNRIREHMELPYTPCDSYVPKIMQVKPDTFWKRNQLQVYPGPEFDLLDDKQLEGLFVRSFTIAKENNRMAYQLEEHLSPNIHSMLTSATLPGTVQLTPAGKIIILMVDGQTTGGYPRILQLSEGSINLLAQKKHGDKIEFVIQK</sequence>
<dbReference type="InterPro" id="IPR003778">
    <property type="entry name" value="CT_A_B"/>
</dbReference>
<evidence type="ECO:0000256" key="2">
    <source>
        <dbReference type="ARBA" id="ARBA00022801"/>
    </source>
</evidence>
<evidence type="ECO:0000313" key="5">
    <source>
        <dbReference type="EMBL" id="MCX2719708.1"/>
    </source>
</evidence>
<dbReference type="GO" id="GO:0016787">
    <property type="term" value="F:hydrolase activity"/>
    <property type="evidence" value="ECO:0007669"/>
    <property type="project" value="UniProtKB-KW"/>
</dbReference>
<dbReference type="EMBL" id="JAPFQP010000002">
    <property type="protein sequence ID" value="MCX2719708.1"/>
    <property type="molecule type" value="Genomic_DNA"/>
</dbReference>
<evidence type="ECO:0000259" key="4">
    <source>
        <dbReference type="SMART" id="SM00797"/>
    </source>
</evidence>
<keyword evidence="1" id="KW-0547">Nucleotide-binding</keyword>
<protein>
    <submittedName>
        <fullName evidence="5">Biotin-dependent carboxyltransferase family protein</fullName>
    </submittedName>
</protein>
<dbReference type="Pfam" id="PF02626">
    <property type="entry name" value="CT_A_B"/>
    <property type="match status" value="1"/>
</dbReference>
<evidence type="ECO:0000256" key="1">
    <source>
        <dbReference type="ARBA" id="ARBA00022741"/>
    </source>
</evidence>
<feature type="domain" description="Carboxyltransferase" evidence="4">
    <location>
        <begin position="23"/>
        <end position="280"/>
    </location>
</feature>
<keyword evidence="2" id="KW-0378">Hydrolase</keyword>
<dbReference type="Gene3D" id="2.40.100.10">
    <property type="entry name" value="Cyclophilin-like"/>
    <property type="match status" value="1"/>
</dbReference>
<gene>
    <name evidence="5" type="ORF">OO016_08840</name>
</gene>
<dbReference type="PANTHER" id="PTHR43309:SF5">
    <property type="entry name" value="5-OXOPROLINASE SUBUNIT C"/>
    <property type="match status" value="1"/>
</dbReference>
<dbReference type="InterPro" id="IPR052708">
    <property type="entry name" value="PxpC"/>
</dbReference>
<keyword evidence="6" id="KW-1185">Reference proteome</keyword>
<reference evidence="5" key="1">
    <citation type="submission" date="2022-11" db="EMBL/GenBank/DDBJ databases">
        <title>The characterization of three novel Bacteroidetes species and genomic analysis of their roles in tidal elemental geochemical cycles.</title>
        <authorList>
            <person name="Ma K.-J."/>
        </authorList>
    </citation>
    <scope>NUCLEOTIDE SEQUENCE</scope>
    <source>
        <strain evidence="5">M415</strain>
    </source>
</reference>
<dbReference type="InterPro" id="IPR029000">
    <property type="entry name" value="Cyclophilin-like_dom_sf"/>
</dbReference>
<dbReference type="PANTHER" id="PTHR43309">
    <property type="entry name" value="5-OXOPROLINASE SUBUNIT C"/>
    <property type="match status" value="1"/>
</dbReference>